<evidence type="ECO:0000313" key="2">
    <source>
        <dbReference type="Proteomes" id="UP001642540"/>
    </source>
</evidence>
<evidence type="ECO:0000313" key="1">
    <source>
        <dbReference type="EMBL" id="CAL8133717.1"/>
    </source>
</evidence>
<proteinExistence type="predicted"/>
<dbReference type="Proteomes" id="UP001642540">
    <property type="component" value="Unassembled WGS sequence"/>
</dbReference>
<comment type="caution">
    <text evidence="1">The sequence shown here is derived from an EMBL/GenBank/DDBJ whole genome shotgun (WGS) entry which is preliminary data.</text>
</comment>
<keyword evidence="2" id="KW-1185">Reference proteome</keyword>
<name>A0ABP1RRC3_9HEXA</name>
<gene>
    <name evidence="1" type="ORF">ODALV1_LOCUS25191</name>
</gene>
<accession>A0ABP1RRC3</accession>
<organism evidence="1 2">
    <name type="scientific">Orchesella dallaii</name>
    <dbReference type="NCBI Taxonomy" id="48710"/>
    <lineage>
        <taxon>Eukaryota</taxon>
        <taxon>Metazoa</taxon>
        <taxon>Ecdysozoa</taxon>
        <taxon>Arthropoda</taxon>
        <taxon>Hexapoda</taxon>
        <taxon>Collembola</taxon>
        <taxon>Entomobryomorpha</taxon>
        <taxon>Entomobryoidea</taxon>
        <taxon>Orchesellidae</taxon>
        <taxon>Orchesellinae</taxon>
        <taxon>Orchesella</taxon>
    </lineage>
</organism>
<reference evidence="1 2" key="1">
    <citation type="submission" date="2024-08" db="EMBL/GenBank/DDBJ databases">
        <authorList>
            <person name="Cucini C."/>
            <person name="Frati F."/>
        </authorList>
    </citation>
    <scope>NUCLEOTIDE SEQUENCE [LARGE SCALE GENOMIC DNA]</scope>
</reference>
<protein>
    <submittedName>
        <fullName evidence="1">Uncharacterized protein</fullName>
    </submittedName>
</protein>
<sequence length="159" mass="19110">MEDNVVFGFVIWFSRQHDIYIYTHNINKNLYKECRKQIFGQEEQHIIHTQLRNLIYKHKYGMCSFQKVFIISQGPSSTQHESKDTFGVYGCIKHNITHQTNSISLSSREKLYAELTLAFWMEHAKERRVKRREKKPKQKLYPFTFTQTQKRAKLYSSII</sequence>
<dbReference type="EMBL" id="CAXLJM020000101">
    <property type="protein sequence ID" value="CAL8133717.1"/>
    <property type="molecule type" value="Genomic_DNA"/>
</dbReference>